<evidence type="ECO:0000313" key="4">
    <source>
        <dbReference type="EMBL" id="CCI45739.1"/>
    </source>
</evidence>
<feature type="repeat" description="ANK" evidence="3">
    <location>
        <begin position="16"/>
        <end position="49"/>
    </location>
</feature>
<dbReference type="PROSITE" id="PS50088">
    <property type="entry name" value="ANK_REPEAT"/>
    <property type="match status" value="3"/>
</dbReference>
<feature type="repeat" description="ANK" evidence="3">
    <location>
        <begin position="85"/>
        <end position="117"/>
    </location>
</feature>
<dbReference type="OrthoDB" id="191399at2759"/>
<dbReference type="PRINTS" id="PR01415">
    <property type="entry name" value="ANKYRIN"/>
</dbReference>
<protein>
    <submittedName>
        <fullName evidence="4">Uncharacterized protein</fullName>
    </submittedName>
</protein>
<dbReference type="Proteomes" id="UP000053237">
    <property type="component" value="Unassembled WGS sequence"/>
</dbReference>
<dbReference type="SUPFAM" id="SSF48403">
    <property type="entry name" value="Ankyrin repeat"/>
    <property type="match status" value="1"/>
</dbReference>
<dbReference type="EMBL" id="CAIX01000105">
    <property type="protein sequence ID" value="CCI45739.1"/>
    <property type="molecule type" value="Genomic_DNA"/>
</dbReference>
<evidence type="ECO:0000313" key="5">
    <source>
        <dbReference type="Proteomes" id="UP000053237"/>
    </source>
</evidence>
<evidence type="ECO:0000256" key="2">
    <source>
        <dbReference type="ARBA" id="ARBA00023043"/>
    </source>
</evidence>
<comment type="caution">
    <text evidence="4">The sequence shown here is derived from an EMBL/GenBank/DDBJ whole genome shotgun (WGS) entry which is preliminary data.</text>
</comment>
<dbReference type="SMART" id="SM00248">
    <property type="entry name" value="ANK"/>
    <property type="match status" value="4"/>
</dbReference>
<accession>A0A024GGA4</accession>
<dbReference type="Pfam" id="PF12796">
    <property type="entry name" value="Ank_2"/>
    <property type="match status" value="1"/>
</dbReference>
<dbReference type="AlphaFoldDB" id="A0A024GGA4"/>
<dbReference type="Gene3D" id="1.25.40.20">
    <property type="entry name" value="Ankyrin repeat-containing domain"/>
    <property type="match status" value="2"/>
</dbReference>
<evidence type="ECO:0000256" key="3">
    <source>
        <dbReference type="PROSITE-ProRule" id="PRU00023"/>
    </source>
</evidence>
<proteinExistence type="predicted"/>
<dbReference type="InterPro" id="IPR036770">
    <property type="entry name" value="Ankyrin_rpt-contain_sf"/>
</dbReference>
<evidence type="ECO:0000256" key="1">
    <source>
        <dbReference type="ARBA" id="ARBA00022737"/>
    </source>
</evidence>
<keyword evidence="1" id="KW-0677">Repeat</keyword>
<reference evidence="4 5" key="1">
    <citation type="submission" date="2012-05" db="EMBL/GenBank/DDBJ databases">
        <title>Recombination and specialization in a pathogen metapopulation.</title>
        <authorList>
            <person name="Gardiner A."/>
            <person name="Kemen E."/>
            <person name="Schultz-Larsen T."/>
            <person name="MacLean D."/>
            <person name="Van Oosterhout C."/>
            <person name="Jones J.D.G."/>
        </authorList>
    </citation>
    <scope>NUCLEOTIDE SEQUENCE [LARGE SCALE GENOMIC DNA]</scope>
    <source>
        <strain evidence="4 5">Ac Nc2</strain>
    </source>
</reference>
<dbReference type="STRING" id="65357.A0A024GGA4"/>
<sequence length="179" mass="20121">MKCPALGGLDDLHTVWDASPLHDAVREGNMEELKRILVENKGNLDERDKYGLTPLHWACDYEKLEVVKFLIKLGANTNAVENRLFKRTPLHFACLRGAKEIVQVLLEHHADPEARDYKGWSALHCGAYNGSEGVVEILIKARVNSHSVTKQGENARTLARQNEKLGVLSMLVDKSNRLQ</sequence>
<dbReference type="Pfam" id="PF13637">
    <property type="entry name" value="Ank_4"/>
    <property type="match status" value="1"/>
</dbReference>
<organism evidence="4 5">
    <name type="scientific">Albugo candida</name>
    <dbReference type="NCBI Taxonomy" id="65357"/>
    <lineage>
        <taxon>Eukaryota</taxon>
        <taxon>Sar</taxon>
        <taxon>Stramenopiles</taxon>
        <taxon>Oomycota</taxon>
        <taxon>Peronosporomycetes</taxon>
        <taxon>Albuginales</taxon>
        <taxon>Albuginaceae</taxon>
        <taxon>Albugo</taxon>
    </lineage>
</organism>
<dbReference type="InterPro" id="IPR002110">
    <property type="entry name" value="Ankyrin_rpt"/>
</dbReference>
<keyword evidence="2 3" id="KW-0040">ANK repeat</keyword>
<gene>
    <name evidence="4" type="ORF">BN9_066360</name>
</gene>
<dbReference type="InParanoid" id="A0A024GGA4"/>
<dbReference type="PANTHER" id="PTHR24171">
    <property type="entry name" value="ANKYRIN REPEAT DOMAIN-CONTAINING PROTEIN 39-RELATED"/>
    <property type="match status" value="1"/>
</dbReference>
<feature type="repeat" description="ANK" evidence="3">
    <location>
        <begin position="50"/>
        <end position="82"/>
    </location>
</feature>
<keyword evidence="5" id="KW-1185">Reference proteome</keyword>
<dbReference type="PROSITE" id="PS50297">
    <property type="entry name" value="ANK_REP_REGION"/>
    <property type="match status" value="3"/>
</dbReference>
<name>A0A024GGA4_9STRA</name>